<evidence type="ECO:0000256" key="2">
    <source>
        <dbReference type="SAM" id="SignalP"/>
    </source>
</evidence>
<dbReference type="RefSeq" id="WP_316509978.1">
    <property type="nucleotide sequence ID" value="NZ_OY726395.1"/>
</dbReference>
<feature type="compositionally biased region" description="Basic and acidic residues" evidence="1">
    <location>
        <begin position="459"/>
        <end position="474"/>
    </location>
</feature>
<organism evidence="3 4">
    <name type="scientific">[Mycobacterium] wendilense</name>
    <dbReference type="NCBI Taxonomy" id="3064284"/>
    <lineage>
        <taxon>Bacteria</taxon>
        <taxon>Bacillati</taxon>
        <taxon>Actinomycetota</taxon>
        <taxon>Actinomycetes</taxon>
        <taxon>Mycobacteriales</taxon>
        <taxon>Mycobacteriaceae</taxon>
        <taxon>Mycolicibacter</taxon>
    </lineage>
</organism>
<feature type="compositionally biased region" description="Low complexity" evidence="1">
    <location>
        <begin position="494"/>
        <end position="515"/>
    </location>
</feature>
<dbReference type="Proteomes" id="UP001190466">
    <property type="component" value="Chromosome"/>
</dbReference>
<keyword evidence="4" id="KW-1185">Reference proteome</keyword>
<name>A0ABM9MEM7_9MYCO</name>
<sequence>MRKRALVVGVALVGASAITASPATAAVPALATAQARDVQLAAAANPLQTWQNTLNTAFGHVQYGLNEMSTLYPQLAQELAGAVPVVLEEFAGVLTNTAGWQQVLNNLPSYAERIQAAIEASQEQDPNVPDDLPDFNGMLENVAGYLQNQQFNNAFAEFNQYFLWSLGSGAWPLLKELTIGSEILETIGAHRLANVWDAMLVGPDGQGGAVTDFTLFTLGPIVTAAFQFTEGLDDIAAAVKANDWENAIGELLDIAPKTLNAYLNGYNPRVSDQPWDWAGVLTNRGTLEYFAFTLPREITWALINPRFPAVPETMALTVAPESALPEAISTSLTRASKLLSLDLDALSPEAEADKATEDAVEKVIEADETEVVETTPATDGETVPAETTPVDKVEAGEEAVQTTPTTDTETTPAEPAPAETDTAVEDLPASADQADPAAESAKSAVEKSRSSKFRSIRNKLADRFGKGESSRSDSRTSGNTKSGGDSAESKSENGDSGAAKSDGSTSDSKSAGSKSGSDKSESGKSDSGKSDSGKSDSGSDSKSKSKSGSNE</sequence>
<gene>
    <name evidence="3" type="ORF">MU0050_002565</name>
</gene>
<feature type="region of interest" description="Disordered" evidence="1">
    <location>
        <begin position="365"/>
        <end position="551"/>
    </location>
</feature>
<reference evidence="3 4" key="1">
    <citation type="submission" date="2023-08" db="EMBL/GenBank/DDBJ databases">
        <authorList>
            <person name="Folkvardsen B D."/>
            <person name="Norman A."/>
        </authorList>
    </citation>
    <scope>NUCLEOTIDE SEQUENCE [LARGE SCALE GENOMIC DNA]</scope>
    <source>
        <strain evidence="3 4">Mu0050</strain>
    </source>
</reference>
<accession>A0ABM9MEM7</accession>
<feature type="chain" id="PRO_5045353440" description="PE-PGRS family protein" evidence="2">
    <location>
        <begin position="26"/>
        <end position="551"/>
    </location>
</feature>
<evidence type="ECO:0000256" key="1">
    <source>
        <dbReference type="SAM" id="MobiDB-lite"/>
    </source>
</evidence>
<feature type="compositionally biased region" description="Basic and acidic residues" evidence="1">
    <location>
        <begin position="516"/>
        <end position="543"/>
    </location>
</feature>
<keyword evidence="2" id="KW-0732">Signal</keyword>
<evidence type="ECO:0000313" key="3">
    <source>
        <dbReference type="EMBL" id="CAJ1583344.1"/>
    </source>
</evidence>
<evidence type="ECO:0000313" key="4">
    <source>
        <dbReference type="Proteomes" id="UP001190466"/>
    </source>
</evidence>
<evidence type="ECO:0008006" key="5">
    <source>
        <dbReference type="Google" id="ProtNLM"/>
    </source>
</evidence>
<feature type="compositionally biased region" description="Low complexity" evidence="1">
    <location>
        <begin position="402"/>
        <end position="421"/>
    </location>
</feature>
<protein>
    <recommendedName>
        <fullName evidence="5">PE-PGRS family protein</fullName>
    </recommendedName>
</protein>
<feature type="signal peptide" evidence="2">
    <location>
        <begin position="1"/>
        <end position="25"/>
    </location>
</feature>
<proteinExistence type="predicted"/>
<dbReference type="EMBL" id="OY726395">
    <property type="protein sequence ID" value="CAJ1583344.1"/>
    <property type="molecule type" value="Genomic_DNA"/>
</dbReference>